<keyword evidence="2" id="KW-0689">Ribosomal protein</keyword>
<dbReference type="InterPro" id="IPR012340">
    <property type="entry name" value="NA-bd_OB-fold"/>
</dbReference>
<evidence type="ECO:0000313" key="8">
    <source>
        <dbReference type="Proteomes" id="UP000051139"/>
    </source>
</evidence>
<keyword evidence="6" id="KW-0808">Transferase</keyword>
<dbReference type="PROSITE" id="PS50126">
    <property type="entry name" value="S1"/>
    <property type="match status" value="1"/>
</dbReference>
<comment type="caution">
    <text evidence="7">The sequence shown here is derived from an EMBL/GenBank/DDBJ whole genome shotgun (WGS) entry which is preliminary data.</text>
</comment>
<dbReference type="AlphaFoldDB" id="A0A0R2KVU9"/>
<dbReference type="OrthoDB" id="9810507at2"/>
<dbReference type="RefSeq" id="WP_057811704.1">
    <property type="nucleotide sequence ID" value="NZ_BJUD01000040.1"/>
</dbReference>
<comment type="function">
    <text evidence="4">Binds mRNA; thus facilitating recognition of the initiation point. It is needed to translate mRNA with a short Shine-Dalgarno (SD) purine-rich sequence.</text>
</comment>
<dbReference type="PATRIC" id="fig|348151.3.peg.1035"/>
<comment type="similarity">
    <text evidence="1">Belongs to the bacterial ribosomal protein bS1 family.</text>
</comment>
<dbReference type="EMBL" id="BJUD01000040">
    <property type="protein sequence ID" value="GEK29249.1"/>
    <property type="molecule type" value="Genomic_DNA"/>
</dbReference>
<evidence type="ECO:0000256" key="4">
    <source>
        <dbReference type="ARBA" id="ARBA00025604"/>
    </source>
</evidence>
<dbReference type="Proteomes" id="UP000321429">
    <property type="component" value="Unassembled WGS sequence"/>
</dbReference>
<dbReference type="PANTHER" id="PTHR10724">
    <property type="entry name" value="30S RIBOSOMAL PROTEIN S1"/>
    <property type="match status" value="1"/>
</dbReference>
<reference evidence="6 9" key="2">
    <citation type="submission" date="2019-07" db="EMBL/GenBank/DDBJ databases">
        <title>Whole genome shotgun sequence of Lactobacillus siliginis NBRC 101315.</title>
        <authorList>
            <person name="Hosoyama A."/>
            <person name="Uohara A."/>
            <person name="Ohji S."/>
            <person name="Ichikawa N."/>
        </authorList>
    </citation>
    <scope>NUCLEOTIDE SEQUENCE [LARGE SCALE GENOMIC DNA]</scope>
    <source>
        <strain evidence="6 9">NBRC 101315</strain>
    </source>
</reference>
<dbReference type="GO" id="GO:0005840">
    <property type="term" value="C:ribosome"/>
    <property type="evidence" value="ECO:0007669"/>
    <property type="project" value="UniProtKB-KW"/>
</dbReference>
<evidence type="ECO:0000313" key="9">
    <source>
        <dbReference type="Proteomes" id="UP000321429"/>
    </source>
</evidence>
<protein>
    <submittedName>
        <fullName evidence="6">Polyribonucleotide nucleotidyltransferase</fullName>
    </submittedName>
</protein>
<dbReference type="GO" id="GO:0003735">
    <property type="term" value="F:structural constituent of ribosome"/>
    <property type="evidence" value="ECO:0007669"/>
    <property type="project" value="TreeGrafter"/>
</dbReference>
<organism evidence="7 8">
    <name type="scientific">Furfurilactobacillus siliginis</name>
    <dbReference type="NCBI Taxonomy" id="348151"/>
    <lineage>
        <taxon>Bacteria</taxon>
        <taxon>Bacillati</taxon>
        <taxon>Bacillota</taxon>
        <taxon>Bacilli</taxon>
        <taxon>Lactobacillales</taxon>
        <taxon>Lactobacillaceae</taxon>
        <taxon>Furfurilactobacillus</taxon>
    </lineage>
</organism>
<keyword evidence="3" id="KW-0687">Ribonucleoprotein</keyword>
<evidence type="ECO:0000259" key="5">
    <source>
        <dbReference type="PROSITE" id="PS50126"/>
    </source>
</evidence>
<dbReference type="GO" id="GO:0003729">
    <property type="term" value="F:mRNA binding"/>
    <property type="evidence" value="ECO:0007669"/>
    <property type="project" value="TreeGrafter"/>
</dbReference>
<dbReference type="PANTHER" id="PTHR10724:SF7">
    <property type="entry name" value="SMALL RIBOSOMAL SUBUNIT PROTEIN BS1C"/>
    <property type="match status" value="1"/>
</dbReference>
<dbReference type="GO" id="GO:1990904">
    <property type="term" value="C:ribonucleoprotein complex"/>
    <property type="evidence" value="ECO:0007669"/>
    <property type="project" value="UniProtKB-KW"/>
</dbReference>
<evidence type="ECO:0000256" key="1">
    <source>
        <dbReference type="ARBA" id="ARBA00006767"/>
    </source>
</evidence>
<gene>
    <name evidence="7" type="ORF">IV55_GL001012</name>
    <name evidence="6" type="ORF">LSI01_15600</name>
</gene>
<dbReference type="InterPro" id="IPR003029">
    <property type="entry name" value="S1_domain"/>
</dbReference>
<dbReference type="SUPFAM" id="SSF50249">
    <property type="entry name" value="Nucleic acid-binding proteins"/>
    <property type="match status" value="1"/>
</dbReference>
<dbReference type="InterPro" id="IPR050437">
    <property type="entry name" value="Ribos_protein_bS1-like"/>
</dbReference>
<dbReference type="Gene3D" id="2.40.50.140">
    <property type="entry name" value="Nucleic acid-binding proteins"/>
    <property type="match status" value="1"/>
</dbReference>
<dbReference type="Proteomes" id="UP000051139">
    <property type="component" value="Unassembled WGS sequence"/>
</dbReference>
<keyword evidence="8" id="KW-1185">Reference proteome</keyword>
<feature type="domain" description="S1 motif" evidence="5">
    <location>
        <begin position="6"/>
        <end position="75"/>
    </location>
</feature>
<dbReference type="GO" id="GO:0016740">
    <property type="term" value="F:transferase activity"/>
    <property type="evidence" value="ECO:0007669"/>
    <property type="project" value="UniProtKB-KW"/>
</dbReference>
<evidence type="ECO:0000313" key="6">
    <source>
        <dbReference type="EMBL" id="GEK29249.1"/>
    </source>
</evidence>
<sequence>MTYRIGQIVTGTVTGIQSYGVFVSLDDTHQGLIHISEAKFGYVDDLNQLFKVGESVTAMVLDIDEYSHKISLSLRSMTESQMKAGVTTAPQHKRYWTNWHLNAGFDPIANAMPDWLIEAKRRFIDEHH</sequence>
<evidence type="ECO:0000256" key="3">
    <source>
        <dbReference type="ARBA" id="ARBA00023274"/>
    </source>
</evidence>
<reference evidence="7 8" key="1">
    <citation type="journal article" date="2015" name="Genome Announc.">
        <title>Expanding the biotechnology potential of lactobacilli through comparative genomics of 213 strains and associated genera.</title>
        <authorList>
            <person name="Sun Z."/>
            <person name="Harris H.M."/>
            <person name="McCann A."/>
            <person name="Guo C."/>
            <person name="Argimon S."/>
            <person name="Zhang W."/>
            <person name="Yang X."/>
            <person name="Jeffery I.B."/>
            <person name="Cooney J.C."/>
            <person name="Kagawa T.F."/>
            <person name="Liu W."/>
            <person name="Song Y."/>
            <person name="Salvetti E."/>
            <person name="Wrobel A."/>
            <person name="Rasinkangas P."/>
            <person name="Parkhill J."/>
            <person name="Rea M.C."/>
            <person name="O'Sullivan O."/>
            <person name="Ritari J."/>
            <person name="Douillard F.P."/>
            <person name="Paul Ross R."/>
            <person name="Yang R."/>
            <person name="Briner A.E."/>
            <person name="Felis G.E."/>
            <person name="de Vos W.M."/>
            <person name="Barrangou R."/>
            <person name="Klaenhammer T.R."/>
            <person name="Caufield P.W."/>
            <person name="Cui Y."/>
            <person name="Zhang H."/>
            <person name="O'Toole P.W."/>
        </authorList>
    </citation>
    <scope>NUCLEOTIDE SEQUENCE [LARGE SCALE GENOMIC DNA]</scope>
    <source>
        <strain evidence="7 8">DSM 22696</strain>
    </source>
</reference>
<evidence type="ECO:0000313" key="7">
    <source>
        <dbReference type="EMBL" id="KRN93593.1"/>
    </source>
</evidence>
<name>A0A0R2KVU9_9LACO</name>
<dbReference type="GO" id="GO:0006412">
    <property type="term" value="P:translation"/>
    <property type="evidence" value="ECO:0007669"/>
    <property type="project" value="TreeGrafter"/>
</dbReference>
<dbReference type="Pfam" id="PF00575">
    <property type="entry name" value="S1"/>
    <property type="match status" value="1"/>
</dbReference>
<proteinExistence type="inferred from homology"/>
<evidence type="ECO:0000256" key="2">
    <source>
        <dbReference type="ARBA" id="ARBA00022980"/>
    </source>
</evidence>
<dbReference type="FunFam" id="2.40.50.140:FF:000103">
    <property type="entry name" value="protein RRP5 homolog"/>
    <property type="match status" value="1"/>
</dbReference>
<dbReference type="SMART" id="SM00316">
    <property type="entry name" value="S1"/>
    <property type="match status" value="1"/>
</dbReference>
<dbReference type="EMBL" id="JQCB01000022">
    <property type="protein sequence ID" value="KRN93593.1"/>
    <property type="molecule type" value="Genomic_DNA"/>
</dbReference>
<dbReference type="STRING" id="348151.IV55_GL001012"/>
<dbReference type="NCBIfam" id="NF040579">
    <property type="entry name" value="S1_dom_CvfD"/>
    <property type="match status" value="1"/>
</dbReference>
<accession>A0A0R2KVU9</accession>